<gene>
    <name evidence="1" type="ORF">Ciccas_004248</name>
</gene>
<sequence>MLFDLESMQRVQLLDRTCDAVLKCRRDWLLQQTMRGWPIKRREWAGSEVPPIWCIEYVVSRDQLLFGAADGSIEAWCAVTGHFEQFLTAASPKGDINSQSPFGGINALKLLRKKRSVIALSDSNFVAHFTLLKVQDQLIWTLVGQWRLHRHDPATSLATMPDALLFATGHRSGHVVFYHCARKDPLNLQSACTKNLPISFLKLSSDNAKTVPLRCHLIRADQPILRDILELKLLLCSTIQIVLLGYTDGSFTVASLEVKNSAIRLPNESACFAAHQVKLTSIYKAPASNFAQPDVTRVYFNMSQPDTVLSCHFNGTLCFWQSAHASASILQCVKRFPGVVVPFLLNNNACYSQPCSSQLLTNNETHLIAHVYASYIQFYDMRGRMLLSCELSPEEPAGEVEQRQQIFLIPGAAATSERMALFIDHCDSVAVLAMQSILSYL</sequence>
<evidence type="ECO:0000313" key="1">
    <source>
        <dbReference type="EMBL" id="KAL3317102.1"/>
    </source>
</evidence>
<dbReference type="SMART" id="SM00320">
    <property type="entry name" value="WD40"/>
    <property type="match status" value="2"/>
</dbReference>
<dbReference type="InterPro" id="IPR001680">
    <property type="entry name" value="WD40_rpt"/>
</dbReference>
<proteinExistence type="predicted"/>
<dbReference type="Proteomes" id="UP001626550">
    <property type="component" value="Unassembled WGS sequence"/>
</dbReference>
<keyword evidence="2" id="KW-1185">Reference proteome</keyword>
<dbReference type="Gene3D" id="2.130.10.10">
    <property type="entry name" value="YVTN repeat-like/Quinoprotein amine dehydrogenase"/>
    <property type="match status" value="1"/>
</dbReference>
<dbReference type="SUPFAM" id="SSF50978">
    <property type="entry name" value="WD40 repeat-like"/>
    <property type="match status" value="1"/>
</dbReference>
<dbReference type="InterPro" id="IPR036322">
    <property type="entry name" value="WD40_repeat_dom_sf"/>
</dbReference>
<evidence type="ECO:0000313" key="2">
    <source>
        <dbReference type="Proteomes" id="UP001626550"/>
    </source>
</evidence>
<dbReference type="InterPro" id="IPR015943">
    <property type="entry name" value="WD40/YVTN_repeat-like_dom_sf"/>
</dbReference>
<comment type="caution">
    <text evidence="1">The sequence shown here is derived from an EMBL/GenBank/DDBJ whole genome shotgun (WGS) entry which is preliminary data.</text>
</comment>
<protein>
    <submittedName>
        <fullName evidence="1">Uncharacterized protein</fullName>
    </submittedName>
</protein>
<dbReference type="AlphaFoldDB" id="A0ABD2QC37"/>
<organism evidence="1 2">
    <name type="scientific">Cichlidogyrus casuarinus</name>
    <dbReference type="NCBI Taxonomy" id="1844966"/>
    <lineage>
        <taxon>Eukaryota</taxon>
        <taxon>Metazoa</taxon>
        <taxon>Spiralia</taxon>
        <taxon>Lophotrochozoa</taxon>
        <taxon>Platyhelminthes</taxon>
        <taxon>Monogenea</taxon>
        <taxon>Monopisthocotylea</taxon>
        <taxon>Dactylogyridea</taxon>
        <taxon>Ancyrocephalidae</taxon>
        <taxon>Cichlidogyrus</taxon>
    </lineage>
</organism>
<reference evidence="1 2" key="1">
    <citation type="submission" date="2024-11" db="EMBL/GenBank/DDBJ databases">
        <title>Adaptive evolution of stress response genes in parasites aligns with host niche diversity.</title>
        <authorList>
            <person name="Hahn C."/>
            <person name="Resl P."/>
        </authorList>
    </citation>
    <scope>NUCLEOTIDE SEQUENCE [LARGE SCALE GENOMIC DNA]</scope>
    <source>
        <strain evidence="1">EGGRZ-B1_66</strain>
        <tissue evidence="1">Body</tissue>
    </source>
</reference>
<name>A0ABD2QC37_9PLAT</name>
<accession>A0ABD2QC37</accession>
<dbReference type="EMBL" id="JBJKFK010000430">
    <property type="protein sequence ID" value="KAL3317102.1"/>
    <property type="molecule type" value="Genomic_DNA"/>
</dbReference>